<feature type="region of interest" description="Disordered" evidence="8">
    <location>
        <begin position="1"/>
        <end position="24"/>
    </location>
</feature>
<proteinExistence type="inferred from homology"/>
<feature type="compositionally biased region" description="Pro residues" evidence="8">
    <location>
        <begin position="12"/>
        <end position="23"/>
    </location>
</feature>
<keyword evidence="11" id="KW-1185">Reference proteome</keyword>
<comment type="similarity">
    <text evidence="7">Belongs to the binding-protein-dependent transport system permease family.</text>
</comment>
<accession>A0ABW5P316</accession>
<dbReference type="PROSITE" id="PS50928">
    <property type="entry name" value="ABC_TM1"/>
    <property type="match status" value="1"/>
</dbReference>
<evidence type="ECO:0000256" key="3">
    <source>
        <dbReference type="ARBA" id="ARBA00022475"/>
    </source>
</evidence>
<keyword evidence="5 7" id="KW-1133">Transmembrane helix</keyword>
<evidence type="ECO:0000256" key="1">
    <source>
        <dbReference type="ARBA" id="ARBA00004651"/>
    </source>
</evidence>
<keyword evidence="6 7" id="KW-0472">Membrane</keyword>
<evidence type="ECO:0000256" key="6">
    <source>
        <dbReference type="ARBA" id="ARBA00023136"/>
    </source>
</evidence>
<name>A0ABW5P316_9DEIO</name>
<feature type="transmembrane region" description="Helical" evidence="7">
    <location>
        <begin position="264"/>
        <end position="285"/>
    </location>
</feature>
<feature type="transmembrane region" description="Helical" evidence="7">
    <location>
        <begin position="162"/>
        <end position="185"/>
    </location>
</feature>
<keyword evidence="4 7" id="KW-0812">Transmembrane</keyword>
<reference evidence="11" key="1">
    <citation type="journal article" date="2019" name="Int. J. Syst. Evol. Microbiol.">
        <title>The Global Catalogue of Microorganisms (GCM) 10K type strain sequencing project: providing services to taxonomists for standard genome sequencing and annotation.</title>
        <authorList>
            <consortium name="The Broad Institute Genomics Platform"/>
            <consortium name="The Broad Institute Genome Sequencing Center for Infectious Disease"/>
            <person name="Wu L."/>
            <person name="Ma J."/>
        </authorList>
    </citation>
    <scope>NUCLEOTIDE SEQUENCE [LARGE SCALE GENOMIC DNA]</scope>
    <source>
        <strain evidence="11">KCTC 33842</strain>
    </source>
</reference>
<feature type="domain" description="ABC transmembrane type-1" evidence="9">
    <location>
        <begin position="92"/>
        <end position="285"/>
    </location>
</feature>
<evidence type="ECO:0000313" key="11">
    <source>
        <dbReference type="Proteomes" id="UP001597475"/>
    </source>
</evidence>
<dbReference type="CDD" id="cd06261">
    <property type="entry name" value="TM_PBP2"/>
    <property type="match status" value="1"/>
</dbReference>
<evidence type="ECO:0000256" key="5">
    <source>
        <dbReference type="ARBA" id="ARBA00022989"/>
    </source>
</evidence>
<dbReference type="PANTHER" id="PTHR43744:SF12">
    <property type="entry name" value="ABC TRANSPORTER PERMEASE PROTEIN MG189-RELATED"/>
    <property type="match status" value="1"/>
</dbReference>
<evidence type="ECO:0000256" key="7">
    <source>
        <dbReference type="RuleBase" id="RU363032"/>
    </source>
</evidence>
<evidence type="ECO:0000259" key="9">
    <source>
        <dbReference type="PROSITE" id="PS50928"/>
    </source>
</evidence>
<dbReference type="SUPFAM" id="SSF161098">
    <property type="entry name" value="MetI-like"/>
    <property type="match status" value="1"/>
</dbReference>
<evidence type="ECO:0000256" key="2">
    <source>
        <dbReference type="ARBA" id="ARBA00022448"/>
    </source>
</evidence>
<sequence>MTAPGLTDLVPDSPPESGGPPPARRGRLDLKTALAYLLLTLGVVVTLFPFAWMVLTSLKGFQELFNLSFLPQDPTLDNYKQVLTQTKFLTWFGNSLLIAAITTLSVLFFDSLVGYTLAKFDFPGKNLIFLLILSTLMIPTEMLVIPWFVGVSDLQLAKSVPGAYFAIMFPGLMSAFGVFLMRQFFESLPTDLLEAARIDGMSEFGIFWKIAMPLVSPALASLGIFTFLGNWNAFLWPLIVIQQPQFRTLPVGTALFNGEAGTQWGLIMAASSLAVIPVLIVFAIFQKQIIDGIVLTGMKG</sequence>
<evidence type="ECO:0000256" key="4">
    <source>
        <dbReference type="ARBA" id="ARBA00022692"/>
    </source>
</evidence>
<comment type="caution">
    <text evidence="10">The sequence shown here is derived from an EMBL/GenBank/DDBJ whole genome shotgun (WGS) entry which is preliminary data.</text>
</comment>
<evidence type="ECO:0000256" key="8">
    <source>
        <dbReference type="SAM" id="MobiDB-lite"/>
    </source>
</evidence>
<gene>
    <name evidence="10" type="ORF">ACFSR9_09330</name>
</gene>
<feature type="transmembrane region" description="Helical" evidence="7">
    <location>
        <begin position="34"/>
        <end position="55"/>
    </location>
</feature>
<protein>
    <submittedName>
        <fullName evidence="10">Carbohydrate ABC transporter permease</fullName>
    </submittedName>
</protein>
<feature type="transmembrane region" description="Helical" evidence="7">
    <location>
        <begin position="96"/>
        <end position="115"/>
    </location>
</feature>
<feature type="transmembrane region" description="Helical" evidence="7">
    <location>
        <begin position="127"/>
        <end position="150"/>
    </location>
</feature>
<dbReference type="EMBL" id="JBHUMK010000040">
    <property type="protein sequence ID" value="MFD2609636.1"/>
    <property type="molecule type" value="Genomic_DNA"/>
</dbReference>
<evidence type="ECO:0000313" key="10">
    <source>
        <dbReference type="EMBL" id="MFD2609636.1"/>
    </source>
</evidence>
<dbReference type="InterPro" id="IPR035906">
    <property type="entry name" value="MetI-like_sf"/>
</dbReference>
<keyword evidence="3" id="KW-1003">Cell membrane</keyword>
<dbReference type="Pfam" id="PF00528">
    <property type="entry name" value="BPD_transp_1"/>
    <property type="match status" value="1"/>
</dbReference>
<comment type="subcellular location">
    <subcellularLocation>
        <location evidence="1 7">Cell membrane</location>
        <topology evidence="1 7">Multi-pass membrane protein</topology>
    </subcellularLocation>
</comment>
<dbReference type="Gene3D" id="1.10.3720.10">
    <property type="entry name" value="MetI-like"/>
    <property type="match status" value="1"/>
</dbReference>
<dbReference type="RefSeq" id="WP_386845175.1">
    <property type="nucleotide sequence ID" value="NZ_JBHUMK010000040.1"/>
</dbReference>
<organism evidence="10 11">
    <name type="scientific">Deinococcus taklimakanensis</name>
    <dbReference type="NCBI Taxonomy" id="536443"/>
    <lineage>
        <taxon>Bacteria</taxon>
        <taxon>Thermotogati</taxon>
        <taxon>Deinococcota</taxon>
        <taxon>Deinococci</taxon>
        <taxon>Deinococcales</taxon>
        <taxon>Deinococcaceae</taxon>
        <taxon>Deinococcus</taxon>
    </lineage>
</organism>
<dbReference type="PANTHER" id="PTHR43744">
    <property type="entry name" value="ABC TRANSPORTER PERMEASE PROTEIN MG189-RELATED-RELATED"/>
    <property type="match status" value="1"/>
</dbReference>
<dbReference type="InterPro" id="IPR000515">
    <property type="entry name" value="MetI-like"/>
</dbReference>
<feature type="transmembrane region" description="Helical" evidence="7">
    <location>
        <begin position="206"/>
        <end position="228"/>
    </location>
</feature>
<dbReference type="Proteomes" id="UP001597475">
    <property type="component" value="Unassembled WGS sequence"/>
</dbReference>
<keyword evidence="2 7" id="KW-0813">Transport</keyword>